<dbReference type="GO" id="GO:0004222">
    <property type="term" value="F:metalloendopeptidase activity"/>
    <property type="evidence" value="ECO:0007669"/>
    <property type="project" value="InterPro"/>
</dbReference>
<evidence type="ECO:0000313" key="12">
    <source>
        <dbReference type="Proteomes" id="UP000054495"/>
    </source>
</evidence>
<dbReference type="AlphaFoldDB" id="A0A0D6LHR4"/>
<name>A0A0D6LHR4_9BILA</name>
<dbReference type="Pfam" id="PF05649">
    <property type="entry name" value="Peptidase_M13_N"/>
    <property type="match status" value="2"/>
</dbReference>
<feature type="domain" description="Peptidase M13 N-terminal" evidence="10">
    <location>
        <begin position="310"/>
        <end position="629"/>
    </location>
</feature>
<evidence type="ECO:0000256" key="1">
    <source>
        <dbReference type="ARBA" id="ARBA00001947"/>
    </source>
</evidence>
<protein>
    <recommendedName>
        <fullName evidence="13">Peptidase M13 N-terminal domain-containing protein</fullName>
    </recommendedName>
</protein>
<keyword evidence="8" id="KW-1133">Transmembrane helix</keyword>
<evidence type="ECO:0000256" key="5">
    <source>
        <dbReference type="ARBA" id="ARBA00022801"/>
    </source>
</evidence>
<dbReference type="PROSITE" id="PS51885">
    <property type="entry name" value="NEPRILYSIN"/>
    <property type="match status" value="1"/>
</dbReference>
<keyword evidence="8" id="KW-0812">Transmembrane</keyword>
<dbReference type="CDD" id="cd08662">
    <property type="entry name" value="M13"/>
    <property type="match status" value="1"/>
</dbReference>
<accession>A0A0D6LHR4</accession>
<gene>
    <name evidence="11" type="ORF">ANCCEY_09297</name>
</gene>
<feature type="domain" description="Peptidase M13 N-terminal" evidence="10">
    <location>
        <begin position="142"/>
        <end position="243"/>
    </location>
</feature>
<keyword evidence="7" id="KW-0482">Metalloprotease</keyword>
<evidence type="ECO:0000313" key="11">
    <source>
        <dbReference type="EMBL" id="EPB71620.1"/>
    </source>
</evidence>
<evidence type="ECO:0000256" key="7">
    <source>
        <dbReference type="ARBA" id="ARBA00023049"/>
    </source>
</evidence>
<keyword evidence="5" id="KW-0378">Hydrolase</keyword>
<organism evidence="11 12">
    <name type="scientific">Ancylostoma ceylanicum</name>
    <dbReference type="NCBI Taxonomy" id="53326"/>
    <lineage>
        <taxon>Eukaryota</taxon>
        <taxon>Metazoa</taxon>
        <taxon>Ecdysozoa</taxon>
        <taxon>Nematoda</taxon>
        <taxon>Chromadorea</taxon>
        <taxon>Rhabditida</taxon>
        <taxon>Rhabditina</taxon>
        <taxon>Rhabditomorpha</taxon>
        <taxon>Strongyloidea</taxon>
        <taxon>Ancylostomatidae</taxon>
        <taxon>Ancylostomatinae</taxon>
        <taxon>Ancylostoma</taxon>
    </lineage>
</organism>
<proteinExistence type="inferred from homology"/>
<dbReference type="GO" id="GO:0046872">
    <property type="term" value="F:metal ion binding"/>
    <property type="evidence" value="ECO:0007669"/>
    <property type="project" value="UniProtKB-KW"/>
</dbReference>
<dbReference type="InterPro" id="IPR000718">
    <property type="entry name" value="Peptidase_M13"/>
</dbReference>
<dbReference type="GO" id="GO:0016485">
    <property type="term" value="P:protein processing"/>
    <property type="evidence" value="ECO:0007669"/>
    <property type="project" value="TreeGrafter"/>
</dbReference>
<evidence type="ECO:0008006" key="13">
    <source>
        <dbReference type="Google" id="ProtNLM"/>
    </source>
</evidence>
<keyword evidence="8" id="KW-0472">Membrane</keyword>
<dbReference type="SUPFAM" id="SSF55486">
    <property type="entry name" value="Metalloproteases ('zincins'), catalytic domain"/>
    <property type="match status" value="2"/>
</dbReference>
<dbReference type="InterPro" id="IPR024079">
    <property type="entry name" value="MetalloPept_cat_dom_sf"/>
</dbReference>
<dbReference type="PRINTS" id="PR00786">
    <property type="entry name" value="NEPRILYSIN"/>
</dbReference>
<dbReference type="GO" id="GO:0005886">
    <property type="term" value="C:plasma membrane"/>
    <property type="evidence" value="ECO:0007669"/>
    <property type="project" value="TreeGrafter"/>
</dbReference>
<keyword evidence="12" id="KW-1185">Reference proteome</keyword>
<feature type="transmembrane region" description="Helical" evidence="8">
    <location>
        <begin position="96"/>
        <end position="115"/>
    </location>
</feature>
<dbReference type="InterPro" id="IPR008753">
    <property type="entry name" value="Peptidase_M13_N"/>
</dbReference>
<dbReference type="InterPro" id="IPR018497">
    <property type="entry name" value="Peptidase_M13_C"/>
</dbReference>
<dbReference type="PANTHER" id="PTHR11733">
    <property type="entry name" value="ZINC METALLOPROTEASE FAMILY M13 NEPRILYSIN-RELATED"/>
    <property type="match status" value="1"/>
</dbReference>
<keyword evidence="3" id="KW-0645">Protease</keyword>
<evidence type="ECO:0000256" key="8">
    <source>
        <dbReference type="SAM" id="Phobius"/>
    </source>
</evidence>
<comment type="cofactor">
    <cofactor evidence="1">
        <name>Zn(2+)</name>
        <dbReference type="ChEBI" id="CHEBI:29105"/>
    </cofactor>
</comment>
<feature type="domain" description="Peptidase M13 C-terminal" evidence="9">
    <location>
        <begin position="692"/>
        <end position="855"/>
    </location>
</feature>
<evidence type="ECO:0000256" key="3">
    <source>
        <dbReference type="ARBA" id="ARBA00022670"/>
    </source>
</evidence>
<dbReference type="Proteomes" id="UP000054495">
    <property type="component" value="Unassembled WGS sequence"/>
</dbReference>
<sequence>MFLVEWRELRRVLARCSMSSASRPPPLATVSNDGAARMYSLIHDCSSASELNTSENGADGEAAKATDVPLLKTPRETEAVAEQQPQQPFYRNWRTVVTAGFVVTLLISTLLFVYWRFSDCTTEQCVLTAARLISKMDPSVDPCVDFYDYACGRWINNSVNLNYPSWNVLYETNMRAHDKIVHAILKVINGDSSLPLNRGERAAVELFRQCTDMDKLRTIGLNTWLRFVEKSTQRNTSERSNNAVLTEAIRYKAINWRTSDVPSRTTKLNEAWDDISSKIIMIVNKCIVALMTRRSVDGWWKEIINEFLASEIGGWMRELEQDVQPVPLELSVLQAFNYSVFPLFWAGVEVNYFDSKTHLITIYEQLPLLLNPSVYQYDVPVTAEMILNKEGPQATSLLQETGEEMSVLLGFDRTSPAVRTMIARMIELEWRITISGSRFYKHKKERYEVISIAELQIIAPALDWRLFLSTLVGEQLHANEKIALKTGREWLIKLSQILLEYLESEGGRAVVRNYIKWKTLFFHLAYVKPKCREGFLWSVVEIYSGPPHLRKEFCIMRASGIFPLSLPSVLRKIDGEERARDSKDMVKQIANNIIKEYEEMLGTSTILDNVTAPMALQKLSNMSILISYPDKMDNELAMENEGDRISNELFWSMVFGAGAVYREKIRRLRKPVNPRDWVDSKPALSSTPIHNYERNLVQVPFDVVRSPIADIDLLDVMSYASVGSIIGHEITHAFDEQGKLHGPTGNLGQNWWSAESKRRFSERERCYIEQYARLTGSDDIPYVCDEKCRFQETESRTSLYENIADNVGLEVALKAWQQHGEDSFWKLAGLDLNRDQLFFVGYAQSWCALKSKQQRGVHMVEKTRLPKDKLKNKASIAHLATEDGEVVVHDADKAEVLAKGFGGSFLNEQSRDHP</sequence>
<dbReference type="EMBL" id="KE125100">
    <property type="protein sequence ID" value="EPB71620.1"/>
    <property type="molecule type" value="Genomic_DNA"/>
</dbReference>
<dbReference type="Gene3D" id="3.40.390.10">
    <property type="entry name" value="Collagenase (Catalytic Domain)"/>
    <property type="match status" value="2"/>
</dbReference>
<dbReference type="MEROPS" id="M13.A28"/>
<evidence type="ECO:0000259" key="10">
    <source>
        <dbReference type="Pfam" id="PF05649"/>
    </source>
</evidence>
<dbReference type="PANTHER" id="PTHR11733:SF133">
    <property type="entry name" value="PHOSPHATE-REGULATING NEUTRAL ENDOPEPTIDASE PHEX"/>
    <property type="match status" value="1"/>
</dbReference>
<evidence type="ECO:0000256" key="4">
    <source>
        <dbReference type="ARBA" id="ARBA00022723"/>
    </source>
</evidence>
<keyword evidence="4" id="KW-0479">Metal-binding</keyword>
<reference evidence="11 12" key="1">
    <citation type="submission" date="2013-05" db="EMBL/GenBank/DDBJ databases">
        <title>Draft genome of the parasitic nematode Anyclostoma ceylanicum.</title>
        <authorList>
            <person name="Mitreva M."/>
        </authorList>
    </citation>
    <scope>NUCLEOTIDE SEQUENCE [LARGE SCALE GENOMIC DNA]</scope>
</reference>
<dbReference type="Pfam" id="PF01431">
    <property type="entry name" value="Peptidase_M13"/>
    <property type="match status" value="1"/>
</dbReference>
<evidence type="ECO:0000256" key="2">
    <source>
        <dbReference type="ARBA" id="ARBA00007357"/>
    </source>
</evidence>
<evidence type="ECO:0000256" key="6">
    <source>
        <dbReference type="ARBA" id="ARBA00022833"/>
    </source>
</evidence>
<evidence type="ECO:0000259" key="9">
    <source>
        <dbReference type="Pfam" id="PF01431"/>
    </source>
</evidence>
<keyword evidence="6" id="KW-0862">Zinc</keyword>
<comment type="similarity">
    <text evidence="2">Belongs to the peptidase M13 family.</text>
</comment>